<keyword evidence="2 9" id="KW-0245">EGF-like domain</keyword>
<dbReference type="PROSITE" id="PS51234">
    <property type="entry name" value="TSP3"/>
    <property type="match status" value="3"/>
</dbReference>
<dbReference type="Pfam" id="PF07645">
    <property type="entry name" value="EGF_CA"/>
    <property type="match status" value="2"/>
</dbReference>
<dbReference type="FunFam" id="2.10.25.10:FF:000027">
    <property type="entry name" value="Thrombospondin 3"/>
    <property type="match status" value="1"/>
</dbReference>
<feature type="disulfide bond" evidence="9">
    <location>
        <begin position="480"/>
        <end position="497"/>
    </location>
</feature>
<organism evidence="14">
    <name type="scientific">Oppiella nova</name>
    <dbReference type="NCBI Taxonomy" id="334625"/>
    <lineage>
        <taxon>Eukaryota</taxon>
        <taxon>Metazoa</taxon>
        <taxon>Ecdysozoa</taxon>
        <taxon>Arthropoda</taxon>
        <taxon>Chelicerata</taxon>
        <taxon>Arachnida</taxon>
        <taxon>Acari</taxon>
        <taxon>Acariformes</taxon>
        <taxon>Sarcoptiformes</taxon>
        <taxon>Oribatida</taxon>
        <taxon>Brachypylina</taxon>
        <taxon>Oppioidea</taxon>
        <taxon>Oppiidae</taxon>
        <taxon>Oppiella</taxon>
    </lineage>
</organism>
<dbReference type="PROSITE" id="PS50026">
    <property type="entry name" value="EGF_3"/>
    <property type="match status" value="3"/>
</dbReference>
<sequence length="1432" mass="157571">MTRVIKLTQDLQNAIDSSKDFSILFRELKPRRRLTEQPIVEIRNLANHLIITLNRTKPAIQLSLREAAFKGPTHERNFSLELEGLNETSNYKFLIMHFEDYSHENPESIKQRLWVFLDCVSQGYLTLNSNIFNGYRKDGGLIRAERDRKLTVECHPKGIHSILHEVECPSAQTQSQRIFLSRTVKEIPTQTYYTINGKSKESDYILKAFSELQFALKDLKRSLELQTRETKALRQTMESCDFCRARLVTGCATKPCYSGVSCLDLPNGSFRCSACPKGMTGDGIECQRLTTCNDRPCFQGAQCIDDEAQGFRCGPCPVGYKGNGLTCSPAIRCSDNPCYTGVNCVNYDKPPGYRCGACPQGLTGNGVTCTDIDECELSRPCNQHSQCINLTPGFRCGPCPIGYTGRQIQGIGVEFARANKQLCLDVNECDDGRNGGCVENSQCINTQGSYVCGECIEGFVGNQTAGCHPHPGTCPDGTICDGNAECVIRRGYSRYQCRCKVGFAGDGRICGLDSDLDGWPDHNLRCSDPRCIADNCPLIPNSGQEDADRDLIGDACDEDADNDGIINDPILMLMDPILWEMLVNQTAGCHPHPGTCPDGTICDGNAECVIRRGYSRYQCRCKVGFAGDGRICGLDSDLDGWPDHNLRCSDPRCIADNCPLIPNSGQEDADRDLIGDAYGDGLGDLCDPDADNDGVINSQDNCPLVANSDQLDRDGDGVGDKCDNCPLHANSNQKDSDKDLVGDVCDTNYDRDLDGIQDNVDNCPEIPNSDQLDSDEDGLGDVCDFDKDNDGIKDNLDNCPLVYNPDQRDTNNTGVGDACRGDFDGDGVPDNLDVCPDNRKVYATDFRAYQTVVLDPEGDSQIDPHWVIYNKGAEVVQTMNSDPGLAVGFHSFGGVDFEGTFFVDTEIDDDYVGFVFSYQDNAHFYTVMWKKNTQTYWQATPFRAVAEPGIQLKLVTSQTGPGQMLRNSLWHTGNTSDQVKLLWRDPRNVGWKERVAYRWLMIHRPKIVETTTLLNELTTKSEIRVETVEPKPETVTTEKITFETKPVIITTENIILESSPNVLTTIPPDSVTLKSETTVPSVEEVTKEVTKPEEPKEIIKPEEPKEVTNLVTTEKITESPQTEAIVRDVPSETTPQPISVTSEANKVEETTAKVEDVDKNEVKPSESSISSEPMVDVVTADPTIIKSDDLLKENSSEPINPESITTKSSLDEKVNEMTTTKEPSIETTVAIEVGGIEDVVTTTPKVVMNEELSPIVTTEAIKSDEMKTTIISEVSVSTEEVKIEEEPKREEVVTEMKGSSEMTTTVASVLSNEVSSEANVDSNVSEDTVISTTEETVKSSSETIITSEVVPIKAISTEATTSSPVISEEPKSETTTIADIKSDLNIVEINKTESPLDLNTETTNLQTDKESVVTKDLDIESITTTLSSSITE</sequence>
<keyword evidence="7 9" id="KW-1015">Disulfide bond</keyword>
<dbReference type="SUPFAM" id="SSF49899">
    <property type="entry name" value="Concanavalin A-like lectins/glucanases"/>
    <property type="match status" value="1"/>
</dbReference>
<evidence type="ECO:0000256" key="10">
    <source>
        <dbReference type="PROSITE-ProRule" id="PRU00634"/>
    </source>
</evidence>
<evidence type="ECO:0000256" key="2">
    <source>
        <dbReference type="ARBA" id="ARBA00022536"/>
    </source>
</evidence>
<dbReference type="InterPro" id="IPR049883">
    <property type="entry name" value="NOTCH1_EGF-like"/>
</dbReference>
<evidence type="ECO:0000259" key="13">
    <source>
        <dbReference type="PROSITE" id="PS51236"/>
    </source>
</evidence>
<dbReference type="FunFam" id="4.10.1080.10:FF:000001">
    <property type="entry name" value="Thrombospondin 3"/>
    <property type="match status" value="1"/>
</dbReference>
<dbReference type="PROSITE" id="PS01187">
    <property type="entry name" value="EGF_CA"/>
    <property type="match status" value="2"/>
</dbReference>
<evidence type="ECO:0000313" key="15">
    <source>
        <dbReference type="Proteomes" id="UP000728032"/>
    </source>
</evidence>
<feature type="disulfide bond" evidence="9">
    <location>
        <begin position="602"/>
        <end position="619"/>
    </location>
</feature>
<feature type="repeat" description="TSP type-3" evidence="10">
    <location>
        <begin position="675"/>
        <end position="710"/>
    </location>
</feature>
<dbReference type="SMART" id="SM00179">
    <property type="entry name" value="EGF_CA"/>
    <property type="match status" value="5"/>
</dbReference>
<evidence type="ECO:0000256" key="1">
    <source>
        <dbReference type="ARBA" id="ARBA00009456"/>
    </source>
</evidence>
<dbReference type="InterPro" id="IPR001881">
    <property type="entry name" value="EGF-like_Ca-bd_dom"/>
</dbReference>
<dbReference type="InterPro" id="IPR003367">
    <property type="entry name" value="Thrombospondin_3-like_rpt"/>
</dbReference>
<dbReference type="Pfam" id="PF02412">
    <property type="entry name" value="TSP_3"/>
    <property type="match status" value="6"/>
</dbReference>
<dbReference type="FunFam" id="2.60.120.200:FF:000002">
    <property type="entry name" value="Thrombospondin 3"/>
    <property type="match status" value="1"/>
</dbReference>
<feature type="region of interest" description="Disordered" evidence="11">
    <location>
        <begin position="1188"/>
        <end position="1222"/>
    </location>
</feature>
<evidence type="ECO:0008006" key="16">
    <source>
        <dbReference type="Google" id="ProtNLM"/>
    </source>
</evidence>
<dbReference type="InterPro" id="IPR017897">
    <property type="entry name" value="Thrombospondin_3_rpt"/>
</dbReference>
<evidence type="ECO:0000256" key="11">
    <source>
        <dbReference type="SAM" id="MobiDB-lite"/>
    </source>
</evidence>
<keyword evidence="6" id="KW-0130">Cell adhesion</keyword>
<keyword evidence="8" id="KW-0325">Glycoprotein</keyword>
<dbReference type="InterPro" id="IPR008859">
    <property type="entry name" value="Thrombospondin_C"/>
</dbReference>
<dbReference type="PROSITE" id="PS51236">
    <property type="entry name" value="TSP_CTER"/>
    <property type="match status" value="1"/>
</dbReference>
<comment type="similarity">
    <text evidence="1">Belongs to the thrombospondin family.</text>
</comment>
<dbReference type="SUPFAM" id="SSF103647">
    <property type="entry name" value="TSP type-3 repeat"/>
    <property type="match status" value="3"/>
</dbReference>
<dbReference type="PANTHER" id="PTHR10199">
    <property type="entry name" value="THROMBOSPONDIN"/>
    <property type="match status" value="1"/>
</dbReference>
<gene>
    <name evidence="14" type="ORF">ONB1V03_LOCUS7361</name>
</gene>
<dbReference type="EMBL" id="CAJPVJ010003704">
    <property type="protein sequence ID" value="CAG2167865.1"/>
    <property type="molecule type" value="Genomic_DNA"/>
</dbReference>
<feature type="repeat" description="TSP type-3" evidence="10">
    <location>
        <begin position="734"/>
        <end position="771"/>
    </location>
</feature>
<dbReference type="CDD" id="cd00054">
    <property type="entry name" value="EGF_CA"/>
    <property type="match status" value="2"/>
</dbReference>
<keyword evidence="5 10" id="KW-0106">Calcium</keyword>
<dbReference type="Gene3D" id="4.10.1080.10">
    <property type="entry name" value="TSP type-3 repeat"/>
    <property type="match status" value="3"/>
</dbReference>
<evidence type="ECO:0000259" key="12">
    <source>
        <dbReference type="PROSITE" id="PS50026"/>
    </source>
</evidence>
<evidence type="ECO:0000256" key="4">
    <source>
        <dbReference type="ARBA" id="ARBA00022737"/>
    </source>
</evidence>
<evidence type="ECO:0000256" key="5">
    <source>
        <dbReference type="ARBA" id="ARBA00022837"/>
    </source>
</evidence>
<dbReference type="InterPro" id="IPR028974">
    <property type="entry name" value="TSP_type-3_rpt"/>
</dbReference>
<dbReference type="FunFam" id="2.10.25.10:FF:000232">
    <property type="entry name" value="thrombospondin-3 isoform X1"/>
    <property type="match status" value="1"/>
</dbReference>
<name>A0A7R9QKN3_9ACAR</name>
<evidence type="ECO:0000256" key="6">
    <source>
        <dbReference type="ARBA" id="ARBA00022889"/>
    </source>
</evidence>
<dbReference type="InterPro" id="IPR009030">
    <property type="entry name" value="Growth_fac_rcpt_cys_sf"/>
</dbReference>
<dbReference type="InterPro" id="IPR013320">
    <property type="entry name" value="ConA-like_dom_sf"/>
</dbReference>
<dbReference type="Pfam" id="PF05735">
    <property type="entry name" value="TSP_C"/>
    <property type="match status" value="1"/>
</dbReference>
<feature type="compositionally biased region" description="Polar residues" evidence="11">
    <location>
        <begin position="1196"/>
        <end position="1208"/>
    </location>
</feature>
<keyword evidence="4" id="KW-0677">Repeat</keyword>
<dbReference type="PROSITE" id="PS01186">
    <property type="entry name" value="EGF_2"/>
    <property type="match status" value="2"/>
</dbReference>
<keyword evidence="3" id="KW-0732">Signal</keyword>
<dbReference type="SUPFAM" id="SSF57184">
    <property type="entry name" value="Growth factor receptor domain"/>
    <property type="match status" value="1"/>
</dbReference>
<feature type="repeat" description="TSP type-3" evidence="10">
    <location>
        <begin position="772"/>
        <end position="807"/>
    </location>
</feature>
<feature type="domain" description="TSP C-terminal" evidence="13">
    <location>
        <begin position="847"/>
        <end position="1063"/>
    </location>
</feature>
<dbReference type="InterPro" id="IPR000742">
    <property type="entry name" value="EGF"/>
</dbReference>
<dbReference type="PANTHER" id="PTHR10199:SF100">
    <property type="entry name" value="THROMBOSPONDIN, ISOFORM A"/>
    <property type="match status" value="1"/>
</dbReference>
<evidence type="ECO:0000256" key="8">
    <source>
        <dbReference type="ARBA" id="ARBA00023180"/>
    </source>
</evidence>
<dbReference type="GO" id="GO:0005509">
    <property type="term" value="F:calcium ion binding"/>
    <property type="evidence" value="ECO:0007669"/>
    <property type="project" value="UniProtKB-UniRule"/>
</dbReference>
<evidence type="ECO:0000256" key="9">
    <source>
        <dbReference type="PROSITE-ProRule" id="PRU00076"/>
    </source>
</evidence>
<dbReference type="GO" id="GO:0007155">
    <property type="term" value="P:cell adhesion"/>
    <property type="evidence" value="ECO:0007669"/>
    <property type="project" value="UniProtKB-KW"/>
</dbReference>
<dbReference type="Gene3D" id="2.60.120.200">
    <property type="match status" value="1"/>
</dbReference>
<feature type="domain" description="EGF-like" evidence="12">
    <location>
        <begin position="470"/>
        <end position="511"/>
    </location>
</feature>
<dbReference type="Gene3D" id="2.10.25.10">
    <property type="entry name" value="Laminin"/>
    <property type="match status" value="5"/>
</dbReference>
<proteinExistence type="inferred from homology"/>
<comment type="caution">
    <text evidence="9">Lacks conserved residue(s) required for the propagation of feature annotation.</text>
</comment>
<evidence type="ECO:0000313" key="14">
    <source>
        <dbReference type="EMBL" id="CAD7649580.1"/>
    </source>
</evidence>
<dbReference type="GO" id="GO:0005576">
    <property type="term" value="C:extracellular region"/>
    <property type="evidence" value="ECO:0007669"/>
    <property type="project" value="InterPro"/>
</dbReference>
<dbReference type="OrthoDB" id="14563at2759"/>
<dbReference type="EMBL" id="OC918529">
    <property type="protein sequence ID" value="CAD7649580.1"/>
    <property type="molecule type" value="Genomic_DNA"/>
</dbReference>
<dbReference type="InterPro" id="IPR018097">
    <property type="entry name" value="EGF_Ca-bd_CS"/>
</dbReference>
<feature type="domain" description="EGF-like" evidence="12">
    <location>
        <begin position="371"/>
        <end position="409"/>
    </location>
</feature>
<dbReference type="Proteomes" id="UP000728032">
    <property type="component" value="Unassembled WGS sequence"/>
</dbReference>
<keyword evidence="15" id="KW-1185">Reference proteome</keyword>
<evidence type="ECO:0000256" key="7">
    <source>
        <dbReference type="ARBA" id="ARBA00023157"/>
    </source>
</evidence>
<dbReference type="FunFam" id="2.10.25.10:FF:000025">
    <property type="entry name" value="Thrombospondin 3"/>
    <property type="match status" value="1"/>
</dbReference>
<accession>A0A7R9QKN3</accession>
<evidence type="ECO:0000256" key="3">
    <source>
        <dbReference type="ARBA" id="ARBA00022729"/>
    </source>
</evidence>
<feature type="domain" description="EGF-like" evidence="12">
    <location>
        <begin position="592"/>
        <end position="633"/>
    </location>
</feature>
<protein>
    <recommendedName>
        <fullName evidence="16">Thrombospondin</fullName>
    </recommendedName>
</protein>
<dbReference type="SMART" id="SM00181">
    <property type="entry name" value="EGF"/>
    <property type="match status" value="7"/>
</dbReference>
<reference evidence="14" key="1">
    <citation type="submission" date="2020-11" db="EMBL/GenBank/DDBJ databases">
        <authorList>
            <person name="Tran Van P."/>
        </authorList>
    </citation>
    <scope>NUCLEOTIDE SEQUENCE</scope>
</reference>
<dbReference type="FunFam" id="4.10.1080.10:FF:000004">
    <property type="entry name" value="Cartilage oligomeric matrix protein"/>
    <property type="match status" value="1"/>
</dbReference>